<keyword evidence="1" id="KW-0472">Membrane</keyword>
<feature type="transmembrane region" description="Helical" evidence="1">
    <location>
        <begin position="7"/>
        <end position="29"/>
    </location>
</feature>
<evidence type="ECO:0000256" key="1">
    <source>
        <dbReference type="SAM" id="Phobius"/>
    </source>
</evidence>
<evidence type="ECO:0000313" key="3">
    <source>
        <dbReference type="Proteomes" id="UP000027432"/>
    </source>
</evidence>
<sequence>MVTLFQALVLILNVIWFIMIAHIIMSWLINFQVLNLRQPLVAQIWFGLNNLLEPIYGRIRRFLPDTGGLDLAPLVAFIALIIIRQALFNNAAFFYGNSF</sequence>
<name>A0A074J9Y2_9RHOB</name>
<dbReference type="AlphaFoldDB" id="A0A074J9Y2"/>
<feature type="transmembrane region" description="Helical" evidence="1">
    <location>
        <begin position="71"/>
        <end position="95"/>
    </location>
</feature>
<protein>
    <recommendedName>
        <fullName evidence="4">YggT family protein</fullName>
    </recommendedName>
</protein>
<dbReference type="Pfam" id="PF02325">
    <property type="entry name" value="CCB3_YggT"/>
    <property type="match status" value="1"/>
</dbReference>
<gene>
    <name evidence="2" type="ORF">TP2_05730</name>
</gene>
<dbReference type="InterPro" id="IPR003425">
    <property type="entry name" value="CCB3/YggT"/>
</dbReference>
<evidence type="ECO:0008006" key="4">
    <source>
        <dbReference type="Google" id="ProtNLM"/>
    </source>
</evidence>
<dbReference type="STRING" id="1353537.TP2_05730"/>
<dbReference type="Proteomes" id="UP000027432">
    <property type="component" value="Unassembled WGS sequence"/>
</dbReference>
<keyword evidence="1" id="KW-1133">Transmembrane helix</keyword>
<proteinExistence type="predicted"/>
<keyword evidence="3" id="KW-1185">Reference proteome</keyword>
<comment type="caution">
    <text evidence="2">The sequence shown here is derived from an EMBL/GenBank/DDBJ whole genome shotgun (WGS) entry which is preliminary data.</text>
</comment>
<accession>A0A074J9Y2</accession>
<dbReference type="GO" id="GO:0016020">
    <property type="term" value="C:membrane"/>
    <property type="evidence" value="ECO:0007669"/>
    <property type="project" value="InterPro"/>
</dbReference>
<dbReference type="eggNOG" id="COG0762">
    <property type="taxonomic scope" value="Bacteria"/>
</dbReference>
<reference evidence="2 3" key="1">
    <citation type="submission" date="2013-07" db="EMBL/GenBank/DDBJ databases">
        <title>Thioclava pacifica DSM 10166 Genome Sequencing.</title>
        <authorList>
            <person name="Lai Q."/>
            <person name="Shao Z."/>
        </authorList>
    </citation>
    <scope>NUCLEOTIDE SEQUENCE [LARGE SCALE GENOMIC DNA]</scope>
    <source>
        <strain evidence="2 3">DSM 10166</strain>
    </source>
</reference>
<keyword evidence="1" id="KW-0812">Transmembrane</keyword>
<organism evidence="2 3">
    <name type="scientific">Thioclava pacifica DSM 10166</name>
    <dbReference type="NCBI Taxonomy" id="1353537"/>
    <lineage>
        <taxon>Bacteria</taxon>
        <taxon>Pseudomonadati</taxon>
        <taxon>Pseudomonadota</taxon>
        <taxon>Alphaproteobacteria</taxon>
        <taxon>Rhodobacterales</taxon>
        <taxon>Paracoccaceae</taxon>
        <taxon>Thioclava</taxon>
    </lineage>
</organism>
<dbReference type="EMBL" id="AUND01000012">
    <property type="protein sequence ID" value="KEO54426.1"/>
    <property type="molecule type" value="Genomic_DNA"/>
</dbReference>
<evidence type="ECO:0000313" key="2">
    <source>
        <dbReference type="EMBL" id="KEO54426.1"/>
    </source>
</evidence>
<dbReference type="RefSeq" id="WP_038075712.1">
    <property type="nucleotide sequence ID" value="NZ_AUND01000012.1"/>
</dbReference>
<dbReference type="OrthoDB" id="9814445at2"/>